<evidence type="ECO:0000313" key="3">
    <source>
        <dbReference type="Proteomes" id="UP000184499"/>
    </source>
</evidence>
<protein>
    <submittedName>
        <fullName evidence="2">Uncharacterized protein</fullName>
    </submittedName>
</protein>
<name>A0A1L9U6C3_ASPBC</name>
<keyword evidence="3" id="KW-1185">Reference proteome</keyword>
<dbReference type="EMBL" id="KV878695">
    <property type="protein sequence ID" value="OJJ67226.1"/>
    <property type="molecule type" value="Genomic_DNA"/>
</dbReference>
<reference evidence="3" key="1">
    <citation type="journal article" date="2017" name="Genome Biol.">
        <title>Comparative genomics reveals high biological diversity and specific adaptations in the industrially and medically important fungal genus Aspergillus.</title>
        <authorList>
            <person name="de Vries R.P."/>
            <person name="Riley R."/>
            <person name="Wiebenga A."/>
            <person name="Aguilar-Osorio G."/>
            <person name="Amillis S."/>
            <person name="Uchima C.A."/>
            <person name="Anderluh G."/>
            <person name="Asadollahi M."/>
            <person name="Askin M."/>
            <person name="Barry K."/>
            <person name="Battaglia E."/>
            <person name="Bayram O."/>
            <person name="Benocci T."/>
            <person name="Braus-Stromeyer S.A."/>
            <person name="Caldana C."/>
            <person name="Canovas D."/>
            <person name="Cerqueira G.C."/>
            <person name="Chen F."/>
            <person name="Chen W."/>
            <person name="Choi C."/>
            <person name="Clum A."/>
            <person name="Dos Santos R.A."/>
            <person name="Damasio A.R."/>
            <person name="Diallinas G."/>
            <person name="Emri T."/>
            <person name="Fekete E."/>
            <person name="Flipphi M."/>
            <person name="Freyberg S."/>
            <person name="Gallo A."/>
            <person name="Gournas C."/>
            <person name="Habgood R."/>
            <person name="Hainaut M."/>
            <person name="Harispe M.L."/>
            <person name="Henrissat B."/>
            <person name="Hilden K.S."/>
            <person name="Hope R."/>
            <person name="Hossain A."/>
            <person name="Karabika E."/>
            <person name="Karaffa L."/>
            <person name="Karanyi Z."/>
            <person name="Krasevec N."/>
            <person name="Kuo A."/>
            <person name="Kusch H."/>
            <person name="LaButti K."/>
            <person name="Lagendijk E.L."/>
            <person name="Lapidus A."/>
            <person name="Levasseur A."/>
            <person name="Lindquist E."/>
            <person name="Lipzen A."/>
            <person name="Logrieco A.F."/>
            <person name="MacCabe A."/>
            <person name="Maekelae M.R."/>
            <person name="Malavazi I."/>
            <person name="Melin P."/>
            <person name="Meyer V."/>
            <person name="Mielnichuk N."/>
            <person name="Miskei M."/>
            <person name="Molnar A.P."/>
            <person name="Mule G."/>
            <person name="Ngan C.Y."/>
            <person name="Orejas M."/>
            <person name="Orosz E."/>
            <person name="Ouedraogo J.P."/>
            <person name="Overkamp K.M."/>
            <person name="Park H.-S."/>
            <person name="Perrone G."/>
            <person name="Piumi F."/>
            <person name="Punt P.J."/>
            <person name="Ram A.F."/>
            <person name="Ramon A."/>
            <person name="Rauscher S."/>
            <person name="Record E."/>
            <person name="Riano-Pachon D.M."/>
            <person name="Robert V."/>
            <person name="Roehrig J."/>
            <person name="Ruller R."/>
            <person name="Salamov A."/>
            <person name="Salih N.S."/>
            <person name="Samson R.A."/>
            <person name="Sandor E."/>
            <person name="Sanguinetti M."/>
            <person name="Schuetze T."/>
            <person name="Sepcic K."/>
            <person name="Shelest E."/>
            <person name="Sherlock G."/>
            <person name="Sophianopoulou V."/>
            <person name="Squina F.M."/>
            <person name="Sun H."/>
            <person name="Susca A."/>
            <person name="Todd R.B."/>
            <person name="Tsang A."/>
            <person name="Unkles S.E."/>
            <person name="van de Wiele N."/>
            <person name="van Rossen-Uffink D."/>
            <person name="Oliveira J.V."/>
            <person name="Vesth T.C."/>
            <person name="Visser J."/>
            <person name="Yu J.-H."/>
            <person name="Zhou M."/>
            <person name="Andersen M.R."/>
            <person name="Archer D.B."/>
            <person name="Baker S.E."/>
            <person name="Benoit I."/>
            <person name="Brakhage A.A."/>
            <person name="Braus G.H."/>
            <person name="Fischer R."/>
            <person name="Frisvad J.C."/>
            <person name="Goldman G.H."/>
            <person name="Houbraken J."/>
            <person name="Oakley B."/>
            <person name="Pocsi I."/>
            <person name="Scazzocchio C."/>
            <person name="Seiboth B."/>
            <person name="vanKuyk P.A."/>
            <person name="Wortman J."/>
            <person name="Dyer P.S."/>
            <person name="Grigoriev I.V."/>
        </authorList>
    </citation>
    <scope>NUCLEOTIDE SEQUENCE [LARGE SCALE GENOMIC DNA]</scope>
    <source>
        <strain evidence="3">CBS 101740 / IMI 381727 / IBT 21946</strain>
    </source>
</reference>
<dbReference type="AlphaFoldDB" id="A0A1L9U6C3"/>
<organism evidence="2 3">
    <name type="scientific">Aspergillus brasiliensis (strain CBS 101740 / IMI 381727 / IBT 21946)</name>
    <dbReference type="NCBI Taxonomy" id="767769"/>
    <lineage>
        <taxon>Eukaryota</taxon>
        <taxon>Fungi</taxon>
        <taxon>Dikarya</taxon>
        <taxon>Ascomycota</taxon>
        <taxon>Pezizomycotina</taxon>
        <taxon>Eurotiomycetes</taxon>
        <taxon>Eurotiomycetidae</taxon>
        <taxon>Eurotiales</taxon>
        <taxon>Aspergillaceae</taxon>
        <taxon>Aspergillus</taxon>
        <taxon>Aspergillus subgen. Circumdati</taxon>
    </lineage>
</organism>
<dbReference type="Proteomes" id="UP000184499">
    <property type="component" value="Unassembled WGS sequence"/>
</dbReference>
<feature type="compositionally biased region" description="Polar residues" evidence="1">
    <location>
        <begin position="29"/>
        <end position="38"/>
    </location>
</feature>
<feature type="region of interest" description="Disordered" evidence="1">
    <location>
        <begin position="1"/>
        <end position="38"/>
    </location>
</feature>
<evidence type="ECO:0000256" key="1">
    <source>
        <dbReference type="SAM" id="MobiDB-lite"/>
    </source>
</evidence>
<sequence>MLGIRHDDWPSQALQHHATTPMHPIGPNPGTTVQPLGQLDDSSYRSAALLHSPNSSTTNNILAGGSPTHLSWQCLLEHAPPLPKKASVSIRYRKCRLG</sequence>
<dbReference type="VEuPathDB" id="FungiDB:ASPBRDRAFT_59217"/>
<proteinExistence type="predicted"/>
<accession>A0A1L9U6C3</accession>
<dbReference type="RefSeq" id="XP_067474475.1">
    <property type="nucleotide sequence ID" value="XM_067628018.1"/>
</dbReference>
<evidence type="ECO:0000313" key="2">
    <source>
        <dbReference type="EMBL" id="OJJ67226.1"/>
    </source>
</evidence>
<gene>
    <name evidence="2" type="ORF">ASPBRDRAFT_59217</name>
</gene>
<dbReference type="GeneID" id="93580506"/>